<proteinExistence type="predicted"/>
<feature type="domain" description="Fe-containing alcohol dehydrogenase-like C-terminal" evidence="3">
    <location>
        <begin position="189"/>
        <end position="382"/>
    </location>
</feature>
<evidence type="ECO:0000256" key="1">
    <source>
        <dbReference type="ARBA" id="ARBA00023002"/>
    </source>
</evidence>
<name>A0A7Y8VQL3_9FIRM</name>
<keyword evidence="5" id="KW-1185">Reference proteome</keyword>
<keyword evidence="1" id="KW-0560">Oxidoreductase</keyword>
<dbReference type="GO" id="GO:0005829">
    <property type="term" value="C:cytosol"/>
    <property type="evidence" value="ECO:0007669"/>
    <property type="project" value="TreeGrafter"/>
</dbReference>
<dbReference type="RefSeq" id="WP_178978169.1">
    <property type="nucleotide sequence ID" value="NZ_JABXYR010000001.1"/>
</dbReference>
<dbReference type="GO" id="GO:1990362">
    <property type="term" value="F:butanol dehydrogenase (NAD+) activity"/>
    <property type="evidence" value="ECO:0007669"/>
    <property type="project" value="InterPro"/>
</dbReference>
<dbReference type="Pfam" id="PF00465">
    <property type="entry name" value="Fe-ADH"/>
    <property type="match status" value="1"/>
</dbReference>
<protein>
    <submittedName>
        <fullName evidence="4">Iron-containing alcohol dehydrogenase</fullName>
    </submittedName>
</protein>
<dbReference type="SUPFAM" id="SSF56796">
    <property type="entry name" value="Dehydroquinate synthase-like"/>
    <property type="match status" value="1"/>
</dbReference>
<dbReference type="FunFam" id="3.40.50.1970:FF:000003">
    <property type="entry name" value="Alcohol dehydrogenase, iron-containing"/>
    <property type="match status" value="1"/>
</dbReference>
<dbReference type="Proteomes" id="UP000526307">
    <property type="component" value="Unassembled WGS sequence"/>
</dbReference>
<evidence type="ECO:0000313" key="5">
    <source>
        <dbReference type="Proteomes" id="UP000526307"/>
    </source>
</evidence>
<dbReference type="PANTHER" id="PTHR43633:SF1">
    <property type="entry name" value="ALCOHOL DEHYDROGENASE YQHD"/>
    <property type="match status" value="1"/>
</dbReference>
<dbReference type="Pfam" id="PF25137">
    <property type="entry name" value="ADH_Fe_C"/>
    <property type="match status" value="1"/>
</dbReference>
<dbReference type="GO" id="GO:1990002">
    <property type="term" value="F:methylglyoxal reductase (NADPH) (acetol producing) activity"/>
    <property type="evidence" value="ECO:0007669"/>
    <property type="project" value="TreeGrafter"/>
</dbReference>
<evidence type="ECO:0000259" key="2">
    <source>
        <dbReference type="Pfam" id="PF00465"/>
    </source>
</evidence>
<dbReference type="InterPro" id="IPR056798">
    <property type="entry name" value="ADH_Fe_C"/>
</dbReference>
<dbReference type="InterPro" id="IPR044731">
    <property type="entry name" value="BDH-like"/>
</dbReference>
<feature type="domain" description="Alcohol dehydrogenase iron-type/glycerol dehydrogenase GldA" evidence="2">
    <location>
        <begin position="9"/>
        <end position="177"/>
    </location>
</feature>
<dbReference type="GO" id="GO:0008106">
    <property type="term" value="F:alcohol dehydrogenase (NADP+) activity"/>
    <property type="evidence" value="ECO:0007669"/>
    <property type="project" value="TreeGrafter"/>
</dbReference>
<gene>
    <name evidence="4" type="ORF">HW270_01875</name>
</gene>
<reference evidence="4 5" key="1">
    <citation type="submission" date="2020-06" db="EMBL/GenBank/DDBJ databases">
        <title>Mogibacterium timidum strain W9173 genomic sequence.</title>
        <authorList>
            <person name="Wade W.G."/>
            <person name="Johnston C.D."/>
            <person name="Chen T."/>
            <person name="Dewhirst F.E."/>
        </authorList>
    </citation>
    <scope>NUCLEOTIDE SEQUENCE [LARGE SCALE GENOMIC DNA]</scope>
    <source>
        <strain evidence="4 5">W9173</strain>
    </source>
</reference>
<dbReference type="GO" id="GO:0046872">
    <property type="term" value="F:metal ion binding"/>
    <property type="evidence" value="ECO:0007669"/>
    <property type="project" value="InterPro"/>
</dbReference>
<evidence type="ECO:0000313" key="4">
    <source>
        <dbReference type="EMBL" id="NWO22838.1"/>
    </source>
</evidence>
<dbReference type="InterPro" id="IPR001670">
    <property type="entry name" value="ADH_Fe/GldA"/>
</dbReference>
<dbReference type="PANTHER" id="PTHR43633">
    <property type="entry name" value="ALCOHOL DEHYDROGENASE YQHD"/>
    <property type="match status" value="1"/>
</dbReference>
<dbReference type="Gene3D" id="3.40.50.1970">
    <property type="match status" value="1"/>
</dbReference>
<organism evidence="4 5">
    <name type="scientific">Mogibacterium timidum</name>
    <dbReference type="NCBI Taxonomy" id="35519"/>
    <lineage>
        <taxon>Bacteria</taxon>
        <taxon>Bacillati</taxon>
        <taxon>Bacillota</taxon>
        <taxon>Clostridia</taxon>
        <taxon>Peptostreptococcales</taxon>
        <taxon>Anaerovoracaceae</taxon>
        <taxon>Mogibacterium</taxon>
    </lineage>
</organism>
<sequence>MNSFTYSYPTKVYFGEKAATKNLPAELAKTGKTVMLAYGGDSIKKNGIYDELVGILKEAGKEIAEFTGIMSNPTYVKVQEGARLAKEKNVGFILAVGGGSVIDCCKIVSAQAKSDTDIWKMEFDEHRFPMAFIPMGAVVTAFGTGAEMNCGAVITHEEKNLKNGVMGAFYDFAILDPEYTMTMPMNQVISGAFDSLSHSMETYMGSPREVNYSDEINEATQRNIIRNIRAMLINPADRQPRSELVWAAAMAENGILKFGKVTDFQCHMLEHQLGAYTDCNHGRGLAVLHPMLYRHMIPEANRQFARLAAEVWGVSPDGKSEAELAESFITALSDFIKEIGLPTTLTEMGIADIDLEAIAKSTIRTDGCVKKFTDEELLAVLKECI</sequence>
<comment type="caution">
    <text evidence="4">The sequence shown here is derived from an EMBL/GenBank/DDBJ whole genome shotgun (WGS) entry which is preliminary data.</text>
</comment>
<dbReference type="CDD" id="cd08187">
    <property type="entry name" value="BDH"/>
    <property type="match status" value="1"/>
</dbReference>
<dbReference type="Gene3D" id="1.20.1090.10">
    <property type="entry name" value="Dehydroquinate synthase-like - alpha domain"/>
    <property type="match status" value="1"/>
</dbReference>
<dbReference type="AlphaFoldDB" id="A0A7Y8VQL3"/>
<dbReference type="EMBL" id="JABXYR010000001">
    <property type="protein sequence ID" value="NWO22838.1"/>
    <property type="molecule type" value="Genomic_DNA"/>
</dbReference>
<accession>A0A7Y8VQL3</accession>
<evidence type="ECO:0000259" key="3">
    <source>
        <dbReference type="Pfam" id="PF25137"/>
    </source>
</evidence>